<organism evidence="1 2">
    <name type="scientific">Nesidiocoris tenuis</name>
    <dbReference type="NCBI Taxonomy" id="355587"/>
    <lineage>
        <taxon>Eukaryota</taxon>
        <taxon>Metazoa</taxon>
        <taxon>Ecdysozoa</taxon>
        <taxon>Arthropoda</taxon>
        <taxon>Hexapoda</taxon>
        <taxon>Insecta</taxon>
        <taxon>Pterygota</taxon>
        <taxon>Neoptera</taxon>
        <taxon>Paraneoptera</taxon>
        <taxon>Hemiptera</taxon>
        <taxon>Heteroptera</taxon>
        <taxon>Panheteroptera</taxon>
        <taxon>Cimicomorpha</taxon>
        <taxon>Miridae</taxon>
        <taxon>Dicyphina</taxon>
        <taxon>Nesidiocoris</taxon>
    </lineage>
</organism>
<dbReference type="Proteomes" id="UP000479000">
    <property type="component" value="Unassembled WGS sequence"/>
</dbReference>
<feature type="non-terminal residue" evidence="1">
    <location>
        <position position="1"/>
    </location>
</feature>
<proteinExistence type="predicted"/>
<evidence type="ECO:0000313" key="1">
    <source>
        <dbReference type="EMBL" id="CAA9994865.1"/>
    </source>
</evidence>
<protein>
    <submittedName>
        <fullName evidence="1">Uncharacterized protein</fullName>
    </submittedName>
</protein>
<dbReference type="EMBL" id="CADCXU010002731">
    <property type="protein sequence ID" value="CAA9994865.1"/>
    <property type="molecule type" value="Genomic_DNA"/>
</dbReference>
<keyword evidence="2" id="KW-1185">Reference proteome</keyword>
<reference evidence="1 2" key="1">
    <citation type="submission" date="2020-02" db="EMBL/GenBank/DDBJ databases">
        <authorList>
            <person name="Ferguson B K."/>
        </authorList>
    </citation>
    <scope>NUCLEOTIDE SEQUENCE [LARGE SCALE GENOMIC DNA]</scope>
</reference>
<sequence>YLSPTRGTTSHVWHSRWCKITSKGTQSWASTWTYIESQLVELMPKFYWRAVSFSDVSK</sequence>
<evidence type="ECO:0000313" key="2">
    <source>
        <dbReference type="Proteomes" id="UP000479000"/>
    </source>
</evidence>
<accession>A0A6H5FXP9</accession>
<gene>
    <name evidence="1" type="ORF">NTEN_LOCUS1681</name>
</gene>
<name>A0A6H5FXP9_9HEMI</name>
<dbReference type="AlphaFoldDB" id="A0A6H5FXP9"/>